<evidence type="ECO:0000256" key="6">
    <source>
        <dbReference type="ARBA" id="ARBA00023136"/>
    </source>
</evidence>
<sequence length="798" mass="88992">MAVLLCAIFLLLRLKGALNQSQQLQLISKSHSPHLETYSTYSDSVIMHFTVPDNTINASFVFAASQQDLSIFGCTVRNVSLYLKHGAPPVINPDGSPFPEEFRNISRPPTYNLEFLTDQKQSYINVSSPEPGMYFAAIFLAYEDPRFQKISQQGLTQSCRAYIDASVYVSRVENPTIISENRIVEVVLSNASRHFTFLAPEGLDSALVDVEIADIPSKVKRVVLRIGARSPPTEKVFLVEKLLNASDPSAQIAFGAEPRTWYYLAVSAESSSDASEKVALNLHPKFFSSKLPSSDTFVAQKHGNATLYNMSVVHKYYQMFRLADVQPYKQFDLVRDSATESFAFFYKLQPELASNSFVPINVTSEEFSVLKFELQRGVDIGGTLQYILAFKPRISRTKHTLRLLPEPESHTIVGCVQRNHLAVPVWPKYCASDEDSFLAPIVLNATVSNSTVLIPFPESGDWYASFKLFCGSCEPCDCPAACQAEYERCTIGCELSSSENCVAECSSKALSSEKCAACDCDGPCRRNSSRSCSSSVIFDVSSRPCYFGECGKQGECGLFISDGVAYSSCRCSNNYRGFDCSDGSLATPYYLVLIEFLLLILSNVFFLPATYIAFRRRYYVETLAYFSIFLSSSFYHACDAGENILSFCVFRLGALQFADFFSALLAIWLTLLAIADLPQLALSLLQMGGSIIIAFCVNLNRYALWIFALPSVVGVVIIGVSWYLKYRKYRCRFVDRRYLYVMMPIGAAVVAIGLGIYGLLQTQDNYKYLHSLWHIIMATGVFFLLPQQDTFEVAVLLS</sequence>
<reference evidence="11" key="1">
    <citation type="journal article" date="2013" name="Genome Biol.">
        <title>Draft genome of the mountain pine beetle, Dendroctonus ponderosae Hopkins, a major forest pest.</title>
        <authorList>
            <person name="Keeling C.I."/>
            <person name="Yuen M.M."/>
            <person name="Liao N.Y."/>
            <person name="Docking T.R."/>
            <person name="Chan S.K."/>
            <person name="Taylor G.A."/>
            <person name="Palmquist D.L."/>
            <person name="Jackman S.D."/>
            <person name="Nguyen A."/>
            <person name="Li M."/>
            <person name="Henderson H."/>
            <person name="Janes J.K."/>
            <person name="Zhao Y."/>
            <person name="Pandoh P."/>
            <person name="Moore R."/>
            <person name="Sperling F.A."/>
            <person name="Huber D.P."/>
            <person name="Birol I."/>
            <person name="Jones S.J."/>
            <person name="Bohlmann J."/>
        </authorList>
    </citation>
    <scope>NUCLEOTIDE SEQUENCE</scope>
</reference>
<keyword evidence="11" id="KW-1185">Reference proteome</keyword>
<feature type="transmembrane region" description="Helical" evidence="7">
    <location>
        <begin position="649"/>
        <end position="673"/>
    </location>
</feature>
<dbReference type="GO" id="GO:0005886">
    <property type="term" value="C:plasma membrane"/>
    <property type="evidence" value="ECO:0007669"/>
    <property type="project" value="UniProtKB-SubCell"/>
</dbReference>
<keyword evidence="8" id="KW-0732">Signal</keyword>
<feature type="domain" description="EGF-like" evidence="9">
    <location>
        <begin position="569"/>
        <end position="580"/>
    </location>
</feature>
<comment type="similarity">
    <text evidence="2">Belongs to the TMEM8 family.</text>
</comment>
<keyword evidence="5 7" id="KW-1133">Transmembrane helix</keyword>
<feature type="transmembrane region" description="Helical" evidence="7">
    <location>
        <begin position="766"/>
        <end position="785"/>
    </location>
</feature>
<protein>
    <recommendedName>
        <fullName evidence="9">EGF-like domain-containing protein</fullName>
    </recommendedName>
</protein>
<evidence type="ECO:0000256" key="5">
    <source>
        <dbReference type="ARBA" id="ARBA00022989"/>
    </source>
</evidence>
<evidence type="ECO:0000313" key="10">
    <source>
        <dbReference type="EnsemblMetazoa" id="XP_019767258.1"/>
    </source>
</evidence>
<name>A0AAR5Q1Z1_DENPD</name>
<dbReference type="PANTHER" id="PTHR14319:SF3">
    <property type="entry name" value="TRANSMEMBRANE PROTEIN-LIKE PROTEIN"/>
    <property type="match status" value="1"/>
</dbReference>
<keyword evidence="4 7" id="KW-0812">Transmembrane</keyword>
<accession>A0AAR5Q1Z1</accession>
<evidence type="ECO:0000313" key="11">
    <source>
        <dbReference type="Proteomes" id="UP000019118"/>
    </source>
</evidence>
<keyword evidence="6 7" id="KW-0472">Membrane</keyword>
<dbReference type="InterPro" id="IPR021910">
    <property type="entry name" value="NGX6/PGAP6/MYMK"/>
</dbReference>
<evidence type="ECO:0000259" key="9">
    <source>
        <dbReference type="PROSITE" id="PS00022"/>
    </source>
</evidence>
<dbReference type="InterPro" id="IPR000742">
    <property type="entry name" value="EGF"/>
</dbReference>
<dbReference type="Pfam" id="PF12036">
    <property type="entry name" value="DUF3522"/>
    <property type="match status" value="1"/>
</dbReference>
<evidence type="ECO:0000256" key="4">
    <source>
        <dbReference type="ARBA" id="ARBA00022692"/>
    </source>
</evidence>
<keyword evidence="3" id="KW-1003">Cell membrane</keyword>
<dbReference type="PANTHER" id="PTHR14319">
    <property type="entry name" value="FIVE-SPAN TRANSMEMBRANE PROTEIN M83"/>
    <property type="match status" value="1"/>
</dbReference>
<feature type="transmembrane region" description="Helical" evidence="7">
    <location>
        <begin position="738"/>
        <end position="760"/>
    </location>
</feature>
<evidence type="ECO:0000256" key="7">
    <source>
        <dbReference type="SAM" id="Phobius"/>
    </source>
</evidence>
<organism evidence="10 11">
    <name type="scientific">Dendroctonus ponderosae</name>
    <name type="common">Mountain pine beetle</name>
    <dbReference type="NCBI Taxonomy" id="77166"/>
    <lineage>
        <taxon>Eukaryota</taxon>
        <taxon>Metazoa</taxon>
        <taxon>Ecdysozoa</taxon>
        <taxon>Arthropoda</taxon>
        <taxon>Hexapoda</taxon>
        <taxon>Insecta</taxon>
        <taxon>Pterygota</taxon>
        <taxon>Neoptera</taxon>
        <taxon>Endopterygota</taxon>
        <taxon>Coleoptera</taxon>
        <taxon>Polyphaga</taxon>
        <taxon>Cucujiformia</taxon>
        <taxon>Curculionidae</taxon>
        <taxon>Scolytinae</taxon>
        <taxon>Dendroctonus</taxon>
    </lineage>
</organism>
<feature type="chain" id="PRO_5043311018" description="EGF-like domain-containing protein" evidence="8">
    <location>
        <begin position="20"/>
        <end position="798"/>
    </location>
</feature>
<dbReference type="Proteomes" id="UP000019118">
    <property type="component" value="Unassembled WGS sequence"/>
</dbReference>
<evidence type="ECO:0000256" key="2">
    <source>
        <dbReference type="ARBA" id="ARBA00005542"/>
    </source>
</evidence>
<feature type="signal peptide" evidence="8">
    <location>
        <begin position="1"/>
        <end position="19"/>
    </location>
</feature>
<dbReference type="GeneID" id="109542462"/>
<proteinExistence type="inferred from homology"/>
<feature type="transmembrane region" description="Helical" evidence="7">
    <location>
        <begin position="706"/>
        <end position="726"/>
    </location>
</feature>
<evidence type="ECO:0000256" key="8">
    <source>
        <dbReference type="SAM" id="SignalP"/>
    </source>
</evidence>
<dbReference type="PROSITE" id="PS00022">
    <property type="entry name" value="EGF_1"/>
    <property type="match status" value="1"/>
</dbReference>
<feature type="transmembrane region" description="Helical" evidence="7">
    <location>
        <begin position="589"/>
        <end position="611"/>
    </location>
</feature>
<evidence type="ECO:0000256" key="3">
    <source>
        <dbReference type="ARBA" id="ARBA00022475"/>
    </source>
</evidence>
<comment type="subcellular location">
    <subcellularLocation>
        <location evidence="1">Cell membrane</location>
        <topology evidence="1">Multi-pass membrane protein</topology>
    </subcellularLocation>
</comment>
<reference evidence="10" key="2">
    <citation type="submission" date="2024-08" db="UniProtKB">
        <authorList>
            <consortium name="EnsemblMetazoa"/>
        </authorList>
    </citation>
    <scope>IDENTIFICATION</scope>
</reference>
<dbReference type="AlphaFoldDB" id="A0AAR5Q1Z1"/>
<evidence type="ECO:0000256" key="1">
    <source>
        <dbReference type="ARBA" id="ARBA00004651"/>
    </source>
</evidence>
<dbReference type="KEGG" id="dpa:109542462"/>
<dbReference type="EnsemblMetazoa" id="XM_019911699.1">
    <property type="protein sequence ID" value="XP_019767258.1"/>
    <property type="gene ID" value="LOC109542462"/>
</dbReference>